<evidence type="ECO:0008006" key="4">
    <source>
        <dbReference type="Google" id="ProtNLM"/>
    </source>
</evidence>
<accession>A0A5N5RLI9</accession>
<keyword evidence="1" id="KW-0812">Transmembrane</keyword>
<evidence type="ECO:0000256" key="1">
    <source>
        <dbReference type="SAM" id="Phobius"/>
    </source>
</evidence>
<proteinExistence type="predicted"/>
<protein>
    <recommendedName>
        <fullName evidence="4">Pilus assembly protein</fullName>
    </recommendedName>
</protein>
<gene>
    <name evidence="2" type="ORF">EHS19_02220</name>
</gene>
<dbReference type="EMBL" id="RQSP01000004">
    <property type="protein sequence ID" value="KAB5608164.1"/>
    <property type="molecule type" value="Genomic_DNA"/>
</dbReference>
<reference evidence="2 3" key="1">
    <citation type="journal article" date="2019" name="Int. J. Syst. Evol. Microbiol.">
        <title>Bifidobacterium jacchi sp. nov., isolated from the faeces of a baby common marmoset (Callithrix jacchus).</title>
        <authorList>
            <person name="Modesto M."/>
            <person name="Watanabe K."/>
            <person name="Arita M."/>
            <person name="Satti M."/>
            <person name="Oki K."/>
            <person name="Sciavilla P."/>
            <person name="Patavino C."/>
            <person name="Camma C."/>
            <person name="Michelini S."/>
            <person name="Sgorbati B."/>
            <person name="Mattarelli P."/>
        </authorList>
    </citation>
    <scope>NUCLEOTIDE SEQUENCE [LARGE SCALE GENOMIC DNA]</scope>
    <source>
        <strain evidence="2 3">MRM 9.3</strain>
    </source>
</reference>
<keyword evidence="1" id="KW-0472">Membrane</keyword>
<keyword evidence="1" id="KW-1133">Transmembrane helix</keyword>
<feature type="transmembrane region" description="Helical" evidence="1">
    <location>
        <begin position="189"/>
        <end position="213"/>
    </location>
</feature>
<name>A0A5N5RLI9_9BIFI</name>
<dbReference type="AlphaFoldDB" id="A0A5N5RLI9"/>
<evidence type="ECO:0000313" key="3">
    <source>
        <dbReference type="Proteomes" id="UP000326336"/>
    </source>
</evidence>
<comment type="caution">
    <text evidence="2">The sequence shown here is derived from an EMBL/GenBank/DDBJ whole genome shotgun (WGS) entry which is preliminary data.</text>
</comment>
<dbReference type="Proteomes" id="UP000326336">
    <property type="component" value="Unassembled WGS sequence"/>
</dbReference>
<dbReference type="OrthoDB" id="3267562at2"/>
<evidence type="ECO:0000313" key="2">
    <source>
        <dbReference type="EMBL" id="KAB5608164.1"/>
    </source>
</evidence>
<dbReference type="RefSeq" id="WP_151916185.1">
    <property type="nucleotide sequence ID" value="NZ_RQSP01000004.1"/>
</dbReference>
<sequence>MTLPMMWPLIAALCVALAVALAIRGADGADARLECLRAADRGGWRSDRCDGIDGDAVSAGLTIALVLAAVRQGSSISVALREVGDVLPGRQGAVLRRASESLHRGCGWRQAWIAAGLDADAATAGDASGINDDGGISGQRAACILCDALEDSWIRGASPVDRLEMTIDKLDADARHELETAAERLTVRLLVPTGLCMLPAFVLIGVVPTLAAFMQ</sequence>
<organism evidence="2 3">
    <name type="scientific">Bifidobacterium jacchi</name>
    <dbReference type="NCBI Taxonomy" id="2490545"/>
    <lineage>
        <taxon>Bacteria</taxon>
        <taxon>Bacillati</taxon>
        <taxon>Actinomycetota</taxon>
        <taxon>Actinomycetes</taxon>
        <taxon>Bifidobacteriales</taxon>
        <taxon>Bifidobacteriaceae</taxon>
        <taxon>Bifidobacterium</taxon>
    </lineage>
</organism>
<keyword evidence="3" id="KW-1185">Reference proteome</keyword>